<name>A0A448WG30_9PLAT</name>
<dbReference type="Gene3D" id="3.20.180.20">
    <property type="entry name" value="Dynein heavy chain, N-terminal domain 2"/>
    <property type="match status" value="1"/>
</dbReference>
<dbReference type="GO" id="GO:0007018">
    <property type="term" value="P:microtubule-based movement"/>
    <property type="evidence" value="ECO:0007669"/>
    <property type="project" value="InterPro"/>
</dbReference>
<dbReference type="AlphaFoldDB" id="A0A448WG30"/>
<evidence type="ECO:0000256" key="2">
    <source>
        <dbReference type="SAM" id="Coils"/>
    </source>
</evidence>
<evidence type="ECO:0000313" key="4">
    <source>
        <dbReference type="EMBL" id="VEL10829.1"/>
    </source>
</evidence>
<dbReference type="GO" id="GO:0051959">
    <property type="term" value="F:dynein light intermediate chain binding"/>
    <property type="evidence" value="ECO:0007669"/>
    <property type="project" value="InterPro"/>
</dbReference>
<dbReference type="GO" id="GO:0030286">
    <property type="term" value="C:dynein complex"/>
    <property type="evidence" value="ECO:0007669"/>
    <property type="project" value="InterPro"/>
</dbReference>
<dbReference type="InterPro" id="IPR042228">
    <property type="entry name" value="Dynein_linker_3"/>
</dbReference>
<dbReference type="EMBL" id="CAAALY010010056">
    <property type="protein sequence ID" value="VEL10829.1"/>
    <property type="molecule type" value="Genomic_DNA"/>
</dbReference>
<evidence type="ECO:0000313" key="5">
    <source>
        <dbReference type="Proteomes" id="UP000784294"/>
    </source>
</evidence>
<dbReference type="Proteomes" id="UP000784294">
    <property type="component" value="Unassembled WGS sequence"/>
</dbReference>
<dbReference type="InterPro" id="IPR042222">
    <property type="entry name" value="Dynein_2_N"/>
</dbReference>
<dbReference type="PANTHER" id="PTHR22878">
    <property type="entry name" value="DYNEIN HEAVY CHAIN 6, AXONEMAL-LIKE-RELATED"/>
    <property type="match status" value="1"/>
</dbReference>
<dbReference type="OrthoDB" id="10251809at2759"/>
<evidence type="ECO:0000259" key="3">
    <source>
        <dbReference type="Pfam" id="PF08393"/>
    </source>
</evidence>
<feature type="coiled-coil region" evidence="2">
    <location>
        <begin position="119"/>
        <end position="146"/>
    </location>
</feature>
<dbReference type="GO" id="GO:0045505">
    <property type="term" value="F:dynein intermediate chain binding"/>
    <property type="evidence" value="ECO:0007669"/>
    <property type="project" value="InterPro"/>
</dbReference>
<dbReference type="InterPro" id="IPR013602">
    <property type="entry name" value="Dynein_heavy_linker"/>
</dbReference>
<comment type="caution">
    <text evidence="4">The sequence shown here is derived from an EMBL/GenBank/DDBJ whole genome shotgun (WGS) entry which is preliminary data.</text>
</comment>
<dbReference type="Pfam" id="PF08393">
    <property type="entry name" value="DHC_N2"/>
    <property type="match status" value="1"/>
</dbReference>
<dbReference type="Gene3D" id="1.20.140.100">
    <property type="entry name" value="Dynein heavy chain, N-terminal domain 2"/>
    <property type="match status" value="1"/>
</dbReference>
<protein>
    <recommendedName>
        <fullName evidence="3">Dynein heavy chain linker domain-containing protein</fullName>
    </recommendedName>
</protein>
<keyword evidence="2" id="KW-0175">Coiled coil</keyword>
<accession>A0A448WG30</accession>
<gene>
    <name evidence="4" type="ORF">PXEA_LOCUS4269</name>
</gene>
<dbReference type="FunFam" id="1.20.140.100:FF:000001">
    <property type="entry name" value="dynein heavy chain 17, axonemal"/>
    <property type="match status" value="1"/>
</dbReference>
<proteinExistence type="inferred from homology"/>
<organism evidence="4 5">
    <name type="scientific">Protopolystoma xenopodis</name>
    <dbReference type="NCBI Taxonomy" id="117903"/>
    <lineage>
        <taxon>Eukaryota</taxon>
        <taxon>Metazoa</taxon>
        <taxon>Spiralia</taxon>
        <taxon>Lophotrochozoa</taxon>
        <taxon>Platyhelminthes</taxon>
        <taxon>Monogenea</taxon>
        <taxon>Polyopisthocotylea</taxon>
        <taxon>Polystomatidea</taxon>
        <taxon>Polystomatidae</taxon>
        <taxon>Protopolystoma</taxon>
    </lineage>
</organism>
<comment type="similarity">
    <text evidence="1">Belongs to the dynein heavy chain family.</text>
</comment>
<feature type="domain" description="Dynein heavy chain linker" evidence="3">
    <location>
        <begin position="1"/>
        <end position="181"/>
    </location>
</feature>
<dbReference type="PANTHER" id="PTHR22878:SF63">
    <property type="entry name" value="DYNEIN AXONEMAL HEAVY CHAIN 10"/>
    <property type="match status" value="1"/>
</dbReference>
<reference evidence="4" key="1">
    <citation type="submission" date="2018-11" db="EMBL/GenBank/DDBJ databases">
        <authorList>
            <consortium name="Pathogen Informatics"/>
        </authorList>
    </citation>
    <scope>NUCLEOTIDE SEQUENCE</scope>
</reference>
<evidence type="ECO:0000256" key="1">
    <source>
        <dbReference type="ARBA" id="ARBA00008887"/>
    </source>
</evidence>
<dbReference type="InterPro" id="IPR026983">
    <property type="entry name" value="DHC"/>
</dbReference>
<sequence>MKFHLSAYTKCKKEPLQILTGLEEPQQSMEDHMVMLQSIGGSRFATPFLSIVRDWERDLTITWIIVQQKWMYLEAIFTAGDISKQLPQEAARFEGIDRSFRKMMRAAQEVQYVMKCCLADKRLDDLRNLEQELEICQKALNDYLEAKRNAFPRFFFISSDEMLSILGGKELSLIQEHIIKVNIHTCLLIDSSFY</sequence>
<keyword evidence="5" id="KW-1185">Reference proteome</keyword>